<evidence type="ECO:0000313" key="2">
    <source>
        <dbReference type="Proteomes" id="UP000821866"/>
    </source>
</evidence>
<sequence length="212" mass="22818">MPPHLASNVHDKSASASMEAAVKILRETVKRLDLATAKLYAKRADSTSGTYLAEKCATAPIVGYAHAGEESLERLPATRHLAVHWYKGQINLTKRSGKGGCLACLTDPVTNSSEFLRLGSNTMNYRSSTEFRHVHNSGPGGVDAPISLARDSPGLFVVSSAGVLRAIIYDDDILVPSIVDQQGSVTSSARHKRTSSTPAFFSGQFQIPYCLR</sequence>
<gene>
    <name evidence="1" type="ORF">HPB51_011514</name>
</gene>
<accession>A0A9J6E8S0</accession>
<proteinExistence type="predicted"/>
<protein>
    <submittedName>
        <fullName evidence="1">Uncharacterized protein</fullName>
    </submittedName>
</protein>
<keyword evidence="2" id="KW-1185">Reference proteome</keyword>
<dbReference type="AlphaFoldDB" id="A0A9J6E8S0"/>
<organism evidence="1 2">
    <name type="scientific">Rhipicephalus microplus</name>
    <name type="common">Cattle tick</name>
    <name type="synonym">Boophilus microplus</name>
    <dbReference type="NCBI Taxonomy" id="6941"/>
    <lineage>
        <taxon>Eukaryota</taxon>
        <taxon>Metazoa</taxon>
        <taxon>Ecdysozoa</taxon>
        <taxon>Arthropoda</taxon>
        <taxon>Chelicerata</taxon>
        <taxon>Arachnida</taxon>
        <taxon>Acari</taxon>
        <taxon>Parasitiformes</taxon>
        <taxon>Ixodida</taxon>
        <taxon>Ixodoidea</taxon>
        <taxon>Ixodidae</taxon>
        <taxon>Rhipicephalinae</taxon>
        <taxon>Rhipicephalus</taxon>
        <taxon>Boophilus</taxon>
    </lineage>
</organism>
<comment type="caution">
    <text evidence="1">The sequence shown here is derived from an EMBL/GenBank/DDBJ whole genome shotgun (WGS) entry which is preliminary data.</text>
</comment>
<dbReference type="EMBL" id="JABSTU010000005">
    <property type="protein sequence ID" value="KAH8030714.1"/>
    <property type="molecule type" value="Genomic_DNA"/>
</dbReference>
<evidence type="ECO:0000313" key="1">
    <source>
        <dbReference type="EMBL" id="KAH8030714.1"/>
    </source>
</evidence>
<dbReference type="Proteomes" id="UP000821866">
    <property type="component" value="Chromosome 3"/>
</dbReference>
<reference evidence="1" key="1">
    <citation type="journal article" date="2020" name="Cell">
        <title>Large-Scale Comparative Analyses of Tick Genomes Elucidate Their Genetic Diversity and Vector Capacities.</title>
        <authorList>
            <consortium name="Tick Genome and Microbiome Consortium (TIGMIC)"/>
            <person name="Jia N."/>
            <person name="Wang J."/>
            <person name="Shi W."/>
            <person name="Du L."/>
            <person name="Sun Y."/>
            <person name="Zhan W."/>
            <person name="Jiang J.F."/>
            <person name="Wang Q."/>
            <person name="Zhang B."/>
            <person name="Ji P."/>
            <person name="Bell-Sakyi L."/>
            <person name="Cui X.M."/>
            <person name="Yuan T.T."/>
            <person name="Jiang B.G."/>
            <person name="Yang W.F."/>
            <person name="Lam T.T."/>
            <person name="Chang Q.C."/>
            <person name="Ding S.J."/>
            <person name="Wang X.J."/>
            <person name="Zhu J.G."/>
            <person name="Ruan X.D."/>
            <person name="Zhao L."/>
            <person name="Wei J.T."/>
            <person name="Ye R.Z."/>
            <person name="Que T.C."/>
            <person name="Du C.H."/>
            <person name="Zhou Y.H."/>
            <person name="Cheng J.X."/>
            <person name="Dai P.F."/>
            <person name="Guo W.B."/>
            <person name="Han X.H."/>
            <person name="Huang E.J."/>
            <person name="Li L.F."/>
            <person name="Wei W."/>
            <person name="Gao Y.C."/>
            <person name="Liu J.Z."/>
            <person name="Shao H.Z."/>
            <person name="Wang X."/>
            <person name="Wang C.C."/>
            <person name="Yang T.C."/>
            <person name="Huo Q.B."/>
            <person name="Li W."/>
            <person name="Chen H.Y."/>
            <person name="Chen S.E."/>
            <person name="Zhou L.G."/>
            <person name="Ni X.B."/>
            <person name="Tian J.H."/>
            <person name="Sheng Y."/>
            <person name="Liu T."/>
            <person name="Pan Y.S."/>
            <person name="Xia L.Y."/>
            <person name="Li J."/>
            <person name="Zhao F."/>
            <person name="Cao W.C."/>
        </authorList>
    </citation>
    <scope>NUCLEOTIDE SEQUENCE</scope>
    <source>
        <strain evidence="1">Rmic-2018</strain>
    </source>
</reference>
<reference evidence="1" key="2">
    <citation type="submission" date="2021-09" db="EMBL/GenBank/DDBJ databases">
        <authorList>
            <person name="Jia N."/>
            <person name="Wang J."/>
            <person name="Shi W."/>
            <person name="Du L."/>
            <person name="Sun Y."/>
            <person name="Zhan W."/>
            <person name="Jiang J."/>
            <person name="Wang Q."/>
            <person name="Zhang B."/>
            <person name="Ji P."/>
            <person name="Sakyi L.B."/>
            <person name="Cui X."/>
            <person name="Yuan T."/>
            <person name="Jiang B."/>
            <person name="Yang W."/>
            <person name="Lam T.T.-Y."/>
            <person name="Chang Q."/>
            <person name="Ding S."/>
            <person name="Wang X."/>
            <person name="Zhu J."/>
            <person name="Ruan X."/>
            <person name="Zhao L."/>
            <person name="Wei J."/>
            <person name="Que T."/>
            <person name="Du C."/>
            <person name="Cheng J."/>
            <person name="Dai P."/>
            <person name="Han X."/>
            <person name="Huang E."/>
            <person name="Gao Y."/>
            <person name="Liu J."/>
            <person name="Shao H."/>
            <person name="Ye R."/>
            <person name="Li L."/>
            <person name="Wei W."/>
            <person name="Wang X."/>
            <person name="Wang C."/>
            <person name="Huo Q."/>
            <person name="Li W."/>
            <person name="Guo W."/>
            <person name="Chen H."/>
            <person name="Chen S."/>
            <person name="Zhou L."/>
            <person name="Zhou L."/>
            <person name="Ni X."/>
            <person name="Tian J."/>
            <person name="Zhou Y."/>
            <person name="Sheng Y."/>
            <person name="Liu T."/>
            <person name="Pan Y."/>
            <person name="Xia L."/>
            <person name="Li J."/>
            <person name="Zhao F."/>
            <person name="Cao W."/>
        </authorList>
    </citation>
    <scope>NUCLEOTIDE SEQUENCE</scope>
    <source>
        <strain evidence="1">Rmic-2018</strain>
        <tissue evidence="1">Larvae</tissue>
    </source>
</reference>
<name>A0A9J6E8S0_RHIMP</name>